<comment type="caution">
    <text evidence="2">The sequence shown here is derived from an EMBL/GenBank/DDBJ whole genome shotgun (WGS) entry which is preliminary data.</text>
</comment>
<reference evidence="2" key="1">
    <citation type="journal article" date="2023" name="Mol. Phylogenet. Evol.">
        <title>Genome-scale phylogeny and comparative genomics of the fungal order Sordariales.</title>
        <authorList>
            <person name="Hensen N."/>
            <person name="Bonometti L."/>
            <person name="Westerberg I."/>
            <person name="Brannstrom I.O."/>
            <person name="Guillou S."/>
            <person name="Cros-Aarteil S."/>
            <person name="Calhoun S."/>
            <person name="Haridas S."/>
            <person name="Kuo A."/>
            <person name="Mondo S."/>
            <person name="Pangilinan J."/>
            <person name="Riley R."/>
            <person name="LaButti K."/>
            <person name="Andreopoulos B."/>
            <person name="Lipzen A."/>
            <person name="Chen C."/>
            <person name="Yan M."/>
            <person name="Daum C."/>
            <person name="Ng V."/>
            <person name="Clum A."/>
            <person name="Steindorff A."/>
            <person name="Ohm R.A."/>
            <person name="Martin F."/>
            <person name="Silar P."/>
            <person name="Natvig D.O."/>
            <person name="Lalanne C."/>
            <person name="Gautier V."/>
            <person name="Ament-Velasquez S.L."/>
            <person name="Kruys A."/>
            <person name="Hutchinson M.I."/>
            <person name="Powell A.J."/>
            <person name="Barry K."/>
            <person name="Miller A.N."/>
            <person name="Grigoriev I.V."/>
            <person name="Debuchy R."/>
            <person name="Gladieux P."/>
            <person name="Hiltunen Thoren M."/>
            <person name="Johannesson H."/>
        </authorList>
    </citation>
    <scope>NUCLEOTIDE SEQUENCE</scope>
    <source>
        <strain evidence="2">FGSC 1904</strain>
    </source>
</reference>
<accession>A0AAE0PHJ7</accession>
<name>A0AAE0PHJ7_SORBR</name>
<feature type="region of interest" description="Disordered" evidence="1">
    <location>
        <begin position="136"/>
        <end position="163"/>
    </location>
</feature>
<evidence type="ECO:0000256" key="1">
    <source>
        <dbReference type="SAM" id="MobiDB-lite"/>
    </source>
</evidence>
<evidence type="ECO:0000313" key="3">
    <source>
        <dbReference type="Proteomes" id="UP001281003"/>
    </source>
</evidence>
<sequence>MCITQISGAKQLAQRDRSLMKLQAFRRHNLADLSQPLPVGMKVWYGMVSNAEGQRAKCQLGCWWWSLNSHLDIFFLSSSSSIHFHRPSRRQTPSRRKRVERAATSPTRREIAKFSGARPLFVIFVLGNGVTTPYHDNLSDNRLGHPPPQRGRPSASPLSQGPLLHDKEPFGTDVIETLFNSQLASTTTQLQSWSSISSWFPVQHTQHTRQHGLCRFCLGCRT</sequence>
<dbReference type="AlphaFoldDB" id="A0AAE0PHJ7"/>
<protein>
    <submittedName>
        <fullName evidence="2">Uncharacterized protein</fullName>
    </submittedName>
</protein>
<evidence type="ECO:0000313" key="2">
    <source>
        <dbReference type="EMBL" id="KAK3399902.1"/>
    </source>
</evidence>
<feature type="region of interest" description="Disordered" evidence="1">
    <location>
        <begin position="85"/>
        <end position="107"/>
    </location>
</feature>
<gene>
    <name evidence="2" type="ORF">B0T20DRAFT_172524</name>
</gene>
<keyword evidence="3" id="KW-1185">Reference proteome</keyword>
<proteinExistence type="predicted"/>
<feature type="compositionally biased region" description="Basic residues" evidence="1">
    <location>
        <begin position="85"/>
        <end position="99"/>
    </location>
</feature>
<organism evidence="2 3">
    <name type="scientific">Sordaria brevicollis</name>
    <dbReference type="NCBI Taxonomy" id="83679"/>
    <lineage>
        <taxon>Eukaryota</taxon>
        <taxon>Fungi</taxon>
        <taxon>Dikarya</taxon>
        <taxon>Ascomycota</taxon>
        <taxon>Pezizomycotina</taxon>
        <taxon>Sordariomycetes</taxon>
        <taxon>Sordariomycetidae</taxon>
        <taxon>Sordariales</taxon>
        <taxon>Sordariaceae</taxon>
        <taxon>Sordaria</taxon>
    </lineage>
</organism>
<reference evidence="2" key="2">
    <citation type="submission" date="2023-07" db="EMBL/GenBank/DDBJ databases">
        <authorList>
            <consortium name="Lawrence Berkeley National Laboratory"/>
            <person name="Haridas S."/>
            <person name="Hensen N."/>
            <person name="Bonometti L."/>
            <person name="Westerberg I."/>
            <person name="Brannstrom I.O."/>
            <person name="Guillou S."/>
            <person name="Cros-Aarteil S."/>
            <person name="Calhoun S."/>
            <person name="Kuo A."/>
            <person name="Mondo S."/>
            <person name="Pangilinan J."/>
            <person name="Riley R."/>
            <person name="LaButti K."/>
            <person name="Andreopoulos B."/>
            <person name="Lipzen A."/>
            <person name="Chen C."/>
            <person name="Yanf M."/>
            <person name="Daum C."/>
            <person name="Ng V."/>
            <person name="Clum A."/>
            <person name="Steindorff A."/>
            <person name="Ohm R."/>
            <person name="Martin F."/>
            <person name="Silar P."/>
            <person name="Natvig D."/>
            <person name="Lalanne C."/>
            <person name="Gautier V."/>
            <person name="Ament-velasquez S.L."/>
            <person name="Kruys A."/>
            <person name="Hutchinson M.I."/>
            <person name="Powell A.J."/>
            <person name="Barry K."/>
            <person name="Miller A.N."/>
            <person name="Grigoriev I.V."/>
            <person name="Debuchy R."/>
            <person name="Gladieux P."/>
            <person name="Thoren M.H."/>
            <person name="Johannesson H."/>
        </authorList>
    </citation>
    <scope>NUCLEOTIDE SEQUENCE</scope>
    <source>
        <strain evidence="2">FGSC 1904</strain>
    </source>
</reference>
<dbReference type="Proteomes" id="UP001281003">
    <property type="component" value="Unassembled WGS sequence"/>
</dbReference>
<dbReference type="EMBL" id="JAUTDP010000004">
    <property type="protein sequence ID" value="KAK3399902.1"/>
    <property type="molecule type" value="Genomic_DNA"/>
</dbReference>